<dbReference type="Pfam" id="PF00069">
    <property type="entry name" value="Pkinase"/>
    <property type="match status" value="1"/>
</dbReference>
<evidence type="ECO:0000313" key="9">
    <source>
        <dbReference type="Proteomes" id="UP001221838"/>
    </source>
</evidence>
<proteinExistence type="predicted"/>
<dbReference type="InterPro" id="IPR019734">
    <property type="entry name" value="TPR_rpt"/>
</dbReference>
<name>A0ABT5D6Y2_9BACT</name>
<dbReference type="Gene3D" id="1.25.40.10">
    <property type="entry name" value="Tetratricopeptide repeat domain"/>
    <property type="match status" value="1"/>
</dbReference>
<dbReference type="InterPro" id="IPR017441">
    <property type="entry name" value="Protein_kinase_ATP_BS"/>
</dbReference>
<dbReference type="SMART" id="SM00028">
    <property type="entry name" value="TPR"/>
    <property type="match status" value="2"/>
</dbReference>
<evidence type="ECO:0000313" key="8">
    <source>
        <dbReference type="EMBL" id="MDC0709420.1"/>
    </source>
</evidence>
<evidence type="ECO:0000256" key="5">
    <source>
        <dbReference type="PROSITE-ProRule" id="PRU00339"/>
    </source>
</evidence>
<dbReference type="InterPro" id="IPR008266">
    <property type="entry name" value="Tyr_kinase_AS"/>
</dbReference>
<feature type="domain" description="Protein kinase" evidence="7">
    <location>
        <begin position="12"/>
        <end position="288"/>
    </location>
</feature>
<dbReference type="SUPFAM" id="SSF48452">
    <property type="entry name" value="TPR-like"/>
    <property type="match status" value="1"/>
</dbReference>
<evidence type="ECO:0000256" key="2">
    <source>
        <dbReference type="ARBA" id="ARBA00022741"/>
    </source>
</evidence>
<dbReference type="Gene3D" id="1.10.510.10">
    <property type="entry name" value="Transferase(Phosphotransferase) domain 1"/>
    <property type="match status" value="1"/>
</dbReference>
<dbReference type="Proteomes" id="UP001221838">
    <property type="component" value="Unassembled WGS sequence"/>
</dbReference>
<dbReference type="PANTHER" id="PTHR43289:SF6">
    <property type="entry name" value="SERINE_THREONINE-PROTEIN KINASE NEKL-3"/>
    <property type="match status" value="1"/>
</dbReference>
<organism evidence="8 9">
    <name type="scientific">Stigmatella ashevillensis</name>
    <dbReference type="NCBI Taxonomy" id="2995309"/>
    <lineage>
        <taxon>Bacteria</taxon>
        <taxon>Pseudomonadati</taxon>
        <taxon>Myxococcota</taxon>
        <taxon>Myxococcia</taxon>
        <taxon>Myxococcales</taxon>
        <taxon>Cystobacterineae</taxon>
        <taxon>Archangiaceae</taxon>
        <taxon>Stigmatella</taxon>
    </lineage>
</organism>
<dbReference type="PROSITE" id="PS50005">
    <property type="entry name" value="TPR"/>
    <property type="match status" value="1"/>
</dbReference>
<keyword evidence="3 8" id="KW-0418">Kinase</keyword>
<dbReference type="Gene3D" id="3.30.200.20">
    <property type="entry name" value="Phosphorylase Kinase, domain 1"/>
    <property type="match status" value="1"/>
</dbReference>
<evidence type="ECO:0000256" key="4">
    <source>
        <dbReference type="ARBA" id="ARBA00022840"/>
    </source>
</evidence>
<dbReference type="InterPro" id="IPR011009">
    <property type="entry name" value="Kinase-like_dom_sf"/>
</dbReference>
<evidence type="ECO:0000256" key="1">
    <source>
        <dbReference type="ARBA" id="ARBA00022679"/>
    </source>
</evidence>
<dbReference type="RefSeq" id="WP_272137977.1">
    <property type="nucleotide sequence ID" value="NZ_JAQNDM010000002.1"/>
</dbReference>
<dbReference type="PROSITE" id="PS00109">
    <property type="entry name" value="PROTEIN_KINASE_TYR"/>
    <property type="match status" value="1"/>
</dbReference>
<sequence>MRETRSVPFGKYELLECLGTGGMAAVYRARYMAAPGVTKPMVIKRVLTQYAEHPSFVEMFIQEARVSVGLSHGNIVQVFDFGQVEGEYFLAMELVEGQPLSRVLKRAQSKGLAWLPAPLAVSIAIEMCKGLHHAHTRTDERRQPLGLVHRDISPDNVLVSYEGEVKISDFGIAKARLVGRQNTEAGVVKGKYLYLSPEQAQGRELDARSDVYSVGVVLYRMLCGHLPAEGRQMEVLERIVRGRLVPLLQNNPALDGSLAHIVDRVLSTQREARPESAEVLRLELTQWLAQRAPLFAANTLKHVMEWLYTPELAERGTPPTVTKGFQQQLALWTSSQVRSLTEQTPSVPSALEPLEAETAPAGQQAPPTAVQTLAVKGGGPSIGWALAGVVGVVLAGLLWHERNQPEPLEIRSEPPGAQVRINGEIRGVTPVVVDSLERDEPHRVELFLLGRVPWEQEFEAGALASHLEVSLKDMEPQGQEPSSPQAPVEEEVDRFGTRQLPASFTVNEALHSFGPGLRSLRVELNPRRTYAVWTTGRYIIREGRGQLYRAQSFRQASLFLEGPDLPSSARLLPVSSTPRFVTGASALNAFVLFGDSVENTEDVGFFLNVREGTTEKVFRTELNPRRFANQIALEGRYTVRQLEPKRRYQLSIRSRQGTPSGSVALVALAGEDDTVQVSSQPGGEVLHTLAPGSYTVTGARELWFALPRWKEDGTSELDVSVSWVSPPTSKPSLRVTAAANPSPATAAEKYKQAREKLAKRQFQKAKELFWECLANDSSAAQCFHGLGEVSVQLGNAKEAIEYYGRFLELAPDSLKAQEARDYITIHRGSQDG</sequence>
<dbReference type="InterPro" id="IPR011990">
    <property type="entry name" value="TPR-like_helical_dom_sf"/>
</dbReference>
<feature type="binding site" evidence="6">
    <location>
        <position position="44"/>
    </location>
    <ligand>
        <name>ATP</name>
        <dbReference type="ChEBI" id="CHEBI:30616"/>
    </ligand>
</feature>
<dbReference type="GO" id="GO:0016301">
    <property type="term" value="F:kinase activity"/>
    <property type="evidence" value="ECO:0007669"/>
    <property type="project" value="UniProtKB-KW"/>
</dbReference>
<dbReference type="PROSITE" id="PS50011">
    <property type="entry name" value="PROTEIN_KINASE_DOM"/>
    <property type="match status" value="1"/>
</dbReference>
<dbReference type="InterPro" id="IPR000719">
    <property type="entry name" value="Prot_kinase_dom"/>
</dbReference>
<dbReference type="EMBL" id="JAQNDM010000002">
    <property type="protein sequence ID" value="MDC0709420.1"/>
    <property type="molecule type" value="Genomic_DNA"/>
</dbReference>
<keyword evidence="4 6" id="KW-0067">ATP-binding</keyword>
<comment type="caution">
    <text evidence="8">The sequence shown here is derived from an EMBL/GenBank/DDBJ whole genome shotgun (WGS) entry which is preliminary data.</text>
</comment>
<keyword evidence="9" id="KW-1185">Reference proteome</keyword>
<dbReference type="SUPFAM" id="SSF56112">
    <property type="entry name" value="Protein kinase-like (PK-like)"/>
    <property type="match status" value="1"/>
</dbReference>
<accession>A0ABT5D6Y2</accession>
<keyword evidence="5" id="KW-0802">TPR repeat</keyword>
<dbReference type="CDD" id="cd14014">
    <property type="entry name" value="STKc_PknB_like"/>
    <property type="match status" value="1"/>
</dbReference>
<reference evidence="8 9" key="1">
    <citation type="submission" date="2022-11" db="EMBL/GenBank/DDBJ databases">
        <title>Minimal conservation of predation-associated metabolite biosynthetic gene clusters underscores biosynthetic potential of Myxococcota including descriptions for ten novel species: Archangium lansinium sp. nov., Myxococcus landrumus sp. nov., Nannocystis bai.</title>
        <authorList>
            <person name="Ahearne A."/>
            <person name="Stevens C."/>
            <person name="Dowd S."/>
        </authorList>
    </citation>
    <scope>NUCLEOTIDE SEQUENCE [LARGE SCALE GENOMIC DNA]</scope>
    <source>
        <strain evidence="8 9">NCWAL01</strain>
    </source>
</reference>
<evidence type="ECO:0000259" key="7">
    <source>
        <dbReference type="PROSITE" id="PS50011"/>
    </source>
</evidence>
<gene>
    <name evidence="8" type="ORF">POL68_13185</name>
</gene>
<evidence type="ECO:0000256" key="6">
    <source>
        <dbReference type="PROSITE-ProRule" id="PRU10141"/>
    </source>
</evidence>
<feature type="repeat" description="TPR" evidence="5">
    <location>
        <begin position="780"/>
        <end position="813"/>
    </location>
</feature>
<keyword evidence="1" id="KW-0808">Transferase</keyword>
<dbReference type="PROSITE" id="PS00107">
    <property type="entry name" value="PROTEIN_KINASE_ATP"/>
    <property type="match status" value="1"/>
</dbReference>
<evidence type="ECO:0000256" key="3">
    <source>
        <dbReference type="ARBA" id="ARBA00022777"/>
    </source>
</evidence>
<keyword evidence="2 6" id="KW-0547">Nucleotide-binding</keyword>
<dbReference type="PANTHER" id="PTHR43289">
    <property type="entry name" value="MITOGEN-ACTIVATED PROTEIN KINASE KINASE KINASE 20-RELATED"/>
    <property type="match status" value="1"/>
</dbReference>
<protein>
    <submittedName>
        <fullName evidence="8">Protein kinase</fullName>
    </submittedName>
</protein>